<evidence type="ECO:0000313" key="1">
    <source>
        <dbReference type="EMBL" id="WCO67895.1"/>
    </source>
</evidence>
<protein>
    <submittedName>
        <fullName evidence="1">Uncharacterized protein</fullName>
    </submittedName>
</protein>
<dbReference type="EMBL" id="CP116942">
    <property type="protein sequence ID" value="WCO67895.1"/>
    <property type="molecule type" value="Genomic_DNA"/>
</dbReference>
<dbReference type="AlphaFoldDB" id="A0AAE9Y6M6"/>
<evidence type="ECO:0000313" key="2">
    <source>
        <dbReference type="Proteomes" id="UP001216390"/>
    </source>
</evidence>
<organism evidence="1 2">
    <name type="scientific">Iamia majanohamensis</name>
    <dbReference type="NCBI Taxonomy" id="467976"/>
    <lineage>
        <taxon>Bacteria</taxon>
        <taxon>Bacillati</taxon>
        <taxon>Actinomycetota</taxon>
        <taxon>Acidimicrobiia</taxon>
        <taxon>Acidimicrobiales</taxon>
        <taxon>Iamiaceae</taxon>
        <taxon>Iamia</taxon>
    </lineage>
</organism>
<sequence length="190" mass="20938">MSDRIRSRTTRTVLGYDRGKVMVSVEVSCLPRRLDHALEALRGFPAHAEVNLTAEGCDGWLDIWWTEDATPEEIQADRAEREAREAEKRDRAEFEAWKAQRRGPAAGGSMSAATCVRCGSECEGTSGYSRPDGTLAPLCHEGPSPTCYELHGSAPRSVWQFPIAPEDVDGMRSLLRSLGAHHDQEDPTDA</sequence>
<accession>A0AAE9Y6M6</accession>
<gene>
    <name evidence="1" type="ORF">PO878_04050</name>
</gene>
<dbReference type="RefSeq" id="WP_272737413.1">
    <property type="nucleotide sequence ID" value="NZ_CP116942.1"/>
</dbReference>
<reference evidence="1" key="1">
    <citation type="submission" date="2023-01" db="EMBL/GenBank/DDBJ databases">
        <title>The diversity of Class Acidimicrobiia in South China Sea sediment environments and the proposal of Iamia marina sp. nov., a novel species of the genus Iamia.</title>
        <authorList>
            <person name="He Y."/>
            <person name="Tian X."/>
        </authorList>
    </citation>
    <scope>NUCLEOTIDE SEQUENCE</scope>
    <source>
        <strain evidence="1">DSM 19957</strain>
    </source>
</reference>
<keyword evidence="2" id="KW-1185">Reference proteome</keyword>
<dbReference type="KEGG" id="ima:PO878_04050"/>
<dbReference type="Proteomes" id="UP001216390">
    <property type="component" value="Chromosome"/>
</dbReference>
<proteinExistence type="predicted"/>
<name>A0AAE9Y6M6_9ACTN</name>